<evidence type="ECO:0000313" key="9">
    <source>
        <dbReference type="Proteomes" id="UP000480246"/>
    </source>
</evidence>
<protein>
    <recommendedName>
        <fullName evidence="7">Ribosomal RNA small subunit methyltransferase H</fullName>
        <ecNumber evidence="7">2.1.1.199</ecNumber>
    </recommendedName>
    <alternativeName>
        <fullName evidence="7">16S rRNA m(4)C1402 methyltransferase</fullName>
    </alternativeName>
    <alternativeName>
        <fullName evidence="7">rRNA (cytosine-N(4)-)-methyltransferase RsmH</fullName>
    </alternativeName>
</protein>
<dbReference type="InterPro" id="IPR002903">
    <property type="entry name" value="RsmH"/>
</dbReference>
<comment type="similarity">
    <text evidence="1 7">Belongs to the methyltransferase superfamily. RsmH family.</text>
</comment>
<dbReference type="HAMAP" id="MF_01007">
    <property type="entry name" value="16SrRNA_methyltr_H"/>
    <property type="match status" value="1"/>
</dbReference>
<comment type="catalytic activity">
    <reaction evidence="7">
        <text>cytidine(1402) in 16S rRNA + S-adenosyl-L-methionine = N(4)-methylcytidine(1402) in 16S rRNA + S-adenosyl-L-homocysteine + H(+)</text>
        <dbReference type="Rhea" id="RHEA:42928"/>
        <dbReference type="Rhea" id="RHEA-COMP:10286"/>
        <dbReference type="Rhea" id="RHEA-COMP:10287"/>
        <dbReference type="ChEBI" id="CHEBI:15378"/>
        <dbReference type="ChEBI" id="CHEBI:57856"/>
        <dbReference type="ChEBI" id="CHEBI:59789"/>
        <dbReference type="ChEBI" id="CHEBI:74506"/>
        <dbReference type="ChEBI" id="CHEBI:82748"/>
        <dbReference type="EC" id="2.1.1.199"/>
    </reaction>
</comment>
<keyword evidence="9" id="KW-1185">Reference proteome</keyword>
<dbReference type="Gene3D" id="1.10.150.170">
    <property type="entry name" value="Putative methyltransferase TM0872, insert domain"/>
    <property type="match status" value="1"/>
</dbReference>
<evidence type="ECO:0000256" key="4">
    <source>
        <dbReference type="ARBA" id="ARBA00022603"/>
    </source>
</evidence>
<dbReference type="OrthoDB" id="9806637at2"/>
<keyword evidence="6 7" id="KW-0949">S-adenosyl-L-methionine</keyword>
<dbReference type="Pfam" id="PF01795">
    <property type="entry name" value="Methyltransf_5"/>
    <property type="match status" value="1"/>
</dbReference>
<dbReference type="InterPro" id="IPR029063">
    <property type="entry name" value="SAM-dependent_MTases_sf"/>
</dbReference>
<feature type="binding site" evidence="7">
    <location>
        <position position="64"/>
    </location>
    <ligand>
        <name>S-adenosyl-L-methionine</name>
        <dbReference type="ChEBI" id="CHEBI:59789"/>
    </ligand>
</feature>
<name>A0A7C8GW60_9BACI</name>
<dbReference type="PANTHER" id="PTHR11265:SF0">
    <property type="entry name" value="12S RRNA N4-METHYLCYTIDINE METHYLTRANSFERASE"/>
    <property type="match status" value="1"/>
</dbReference>
<dbReference type="EC" id="2.1.1.199" evidence="7"/>
<keyword evidence="4 7" id="KW-0489">Methyltransferase</keyword>
<evidence type="ECO:0000256" key="3">
    <source>
        <dbReference type="ARBA" id="ARBA00022552"/>
    </source>
</evidence>
<sequence>MITGNNKNGGGLLFEHYTVLKKETVDGLNIKPDGIYVDCTLGGGGHSSYILDQLDKDGHLFAFDQDDDAIEAAKQRLDQYSGQVTFVRSNFRHLEDELHSREVETVDGFLFDLGVSSPQLDRGERGFSYQHDAPLDMRMDTERELSAYHVVNEWTYEELVSIFFRYGEEKFSKQIARKIEAERKQKSIETTFELVDIIKEAIPAPARRKGGHPAKRIFQAIRIAVNDELSAFHEAIYQAASMLNIGGRLSVITFHSLEDRICKQAFKKWSTTPPLPKNLPVIPEEFQPPFKLINKKPIIASDDELEENRRSRSAKLRVIEKVKEWNDNFGEEKGGRE</sequence>
<dbReference type="AlphaFoldDB" id="A0A7C8GW60"/>
<dbReference type="Gene3D" id="3.40.50.150">
    <property type="entry name" value="Vaccinia Virus protein VP39"/>
    <property type="match status" value="1"/>
</dbReference>
<evidence type="ECO:0000256" key="2">
    <source>
        <dbReference type="ARBA" id="ARBA00022490"/>
    </source>
</evidence>
<feature type="binding site" evidence="7">
    <location>
        <begin position="44"/>
        <end position="46"/>
    </location>
    <ligand>
        <name>S-adenosyl-L-methionine</name>
        <dbReference type="ChEBI" id="CHEBI:59789"/>
    </ligand>
</feature>
<feature type="binding site" evidence="7">
    <location>
        <position position="112"/>
    </location>
    <ligand>
        <name>S-adenosyl-L-methionine</name>
        <dbReference type="ChEBI" id="CHEBI:59789"/>
    </ligand>
</feature>
<dbReference type="EMBL" id="WEID01000015">
    <property type="protein sequence ID" value="KAB8138645.1"/>
    <property type="molecule type" value="Genomic_DNA"/>
</dbReference>
<organism evidence="8 9">
    <name type="scientific">Gracilibacillus oryzae</name>
    <dbReference type="NCBI Taxonomy" id="1672701"/>
    <lineage>
        <taxon>Bacteria</taxon>
        <taxon>Bacillati</taxon>
        <taxon>Bacillota</taxon>
        <taxon>Bacilli</taxon>
        <taxon>Bacillales</taxon>
        <taxon>Bacillaceae</taxon>
        <taxon>Gracilibacillus</taxon>
    </lineage>
</organism>
<dbReference type="PANTHER" id="PTHR11265">
    <property type="entry name" value="S-ADENOSYL-METHYLTRANSFERASE MRAW"/>
    <property type="match status" value="1"/>
</dbReference>
<dbReference type="GO" id="GO:0070475">
    <property type="term" value="P:rRNA base methylation"/>
    <property type="evidence" value="ECO:0007669"/>
    <property type="project" value="UniProtKB-UniRule"/>
</dbReference>
<dbReference type="InterPro" id="IPR023397">
    <property type="entry name" value="SAM-dep_MeTrfase_MraW_recog"/>
</dbReference>
<proteinExistence type="inferred from homology"/>
<keyword evidence="2 7" id="KW-0963">Cytoplasm</keyword>
<evidence type="ECO:0000256" key="7">
    <source>
        <dbReference type="HAMAP-Rule" id="MF_01007"/>
    </source>
</evidence>
<dbReference type="SUPFAM" id="SSF53335">
    <property type="entry name" value="S-adenosyl-L-methionine-dependent methyltransferases"/>
    <property type="match status" value="1"/>
</dbReference>
<gene>
    <name evidence="7 8" type="primary">rsmH</name>
    <name evidence="8" type="ORF">F9U64_03245</name>
</gene>
<comment type="function">
    <text evidence="7">Specifically methylates the N4 position of cytidine in position 1402 (C1402) of 16S rRNA.</text>
</comment>
<dbReference type="NCBIfam" id="TIGR00006">
    <property type="entry name" value="16S rRNA (cytosine(1402)-N(4))-methyltransferase RsmH"/>
    <property type="match status" value="1"/>
</dbReference>
<comment type="caution">
    <text evidence="8">The sequence shown here is derived from an EMBL/GenBank/DDBJ whole genome shotgun (WGS) entry which is preliminary data.</text>
</comment>
<dbReference type="GO" id="GO:0071424">
    <property type="term" value="F:rRNA (cytosine-N4-)-methyltransferase activity"/>
    <property type="evidence" value="ECO:0007669"/>
    <property type="project" value="UniProtKB-UniRule"/>
</dbReference>
<dbReference type="PIRSF" id="PIRSF004486">
    <property type="entry name" value="MraW"/>
    <property type="match status" value="1"/>
</dbReference>
<evidence type="ECO:0000313" key="8">
    <source>
        <dbReference type="EMBL" id="KAB8138645.1"/>
    </source>
</evidence>
<dbReference type="SUPFAM" id="SSF81799">
    <property type="entry name" value="Putative methyltransferase TM0872, insert domain"/>
    <property type="match status" value="1"/>
</dbReference>
<keyword evidence="3 7" id="KW-0698">rRNA processing</keyword>
<evidence type="ECO:0000256" key="6">
    <source>
        <dbReference type="ARBA" id="ARBA00022691"/>
    </source>
</evidence>
<dbReference type="FunFam" id="1.10.150.170:FF:000001">
    <property type="entry name" value="Ribosomal RNA small subunit methyltransferase H"/>
    <property type="match status" value="1"/>
</dbReference>
<reference evidence="8 9" key="1">
    <citation type="submission" date="2019-10" db="EMBL/GenBank/DDBJ databases">
        <title>Gracilibacillus sp. nov. isolated from rice seeds.</title>
        <authorList>
            <person name="He S."/>
        </authorList>
    </citation>
    <scope>NUCLEOTIDE SEQUENCE [LARGE SCALE GENOMIC DNA]</scope>
    <source>
        <strain evidence="8 9">TD8</strain>
    </source>
</reference>
<evidence type="ECO:0000256" key="5">
    <source>
        <dbReference type="ARBA" id="ARBA00022679"/>
    </source>
</evidence>
<accession>A0A7C8GW60</accession>
<dbReference type="Proteomes" id="UP000480246">
    <property type="component" value="Unassembled WGS sequence"/>
</dbReference>
<feature type="binding site" evidence="7">
    <location>
        <position position="119"/>
    </location>
    <ligand>
        <name>S-adenosyl-L-methionine</name>
        <dbReference type="ChEBI" id="CHEBI:59789"/>
    </ligand>
</feature>
<keyword evidence="5 7" id="KW-0808">Transferase</keyword>
<dbReference type="GO" id="GO:0005737">
    <property type="term" value="C:cytoplasm"/>
    <property type="evidence" value="ECO:0007669"/>
    <property type="project" value="UniProtKB-SubCell"/>
</dbReference>
<feature type="binding site" evidence="7">
    <location>
        <position position="91"/>
    </location>
    <ligand>
        <name>S-adenosyl-L-methionine</name>
        <dbReference type="ChEBI" id="CHEBI:59789"/>
    </ligand>
</feature>
<comment type="subcellular location">
    <subcellularLocation>
        <location evidence="7">Cytoplasm</location>
    </subcellularLocation>
</comment>
<evidence type="ECO:0000256" key="1">
    <source>
        <dbReference type="ARBA" id="ARBA00010396"/>
    </source>
</evidence>